<evidence type="ECO:0000259" key="6">
    <source>
        <dbReference type="PROSITE" id="PS50102"/>
    </source>
</evidence>
<feature type="compositionally biased region" description="Gly residues" evidence="5">
    <location>
        <begin position="492"/>
        <end position="512"/>
    </location>
</feature>
<dbReference type="InterPro" id="IPR012677">
    <property type="entry name" value="Nucleotide-bd_a/b_plait_sf"/>
</dbReference>
<dbReference type="SUPFAM" id="SSF54928">
    <property type="entry name" value="RNA-binding domain, RBD"/>
    <property type="match status" value="1"/>
</dbReference>
<dbReference type="CDD" id="cd12332">
    <property type="entry name" value="RRM1_p54nrb_like"/>
    <property type="match status" value="1"/>
</dbReference>
<dbReference type="InterPro" id="IPR012975">
    <property type="entry name" value="NOPS"/>
</dbReference>
<evidence type="ECO:0000256" key="4">
    <source>
        <dbReference type="SAM" id="Coils"/>
    </source>
</evidence>
<dbReference type="FunFam" id="3.30.70.330:FF:000043">
    <property type="entry name" value="paraspeckle component 1 isoform X1"/>
    <property type="match status" value="1"/>
</dbReference>
<dbReference type="GO" id="GO:0003723">
    <property type="term" value="F:RNA binding"/>
    <property type="evidence" value="ECO:0007669"/>
    <property type="project" value="UniProtKB-UniRule"/>
</dbReference>
<feature type="compositionally biased region" description="Gly residues" evidence="5">
    <location>
        <begin position="43"/>
        <end position="55"/>
    </location>
</feature>
<keyword evidence="2 3" id="KW-0694">RNA-binding</keyword>
<dbReference type="Pfam" id="PF00076">
    <property type="entry name" value="RRM_1"/>
    <property type="match status" value="2"/>
</dbReference>
<dbReference type="Proteomes" id="UP000683360">
    <property type="component" value="Unassembled WGS sequence"/>
</dbReference>
<protein>
    <submittedName>
        <fullName evidence="7">SFPQ</fullName>
    </submittedName>
</protein>
<dbReference type="Gene3D" id="3.30.70.330">
    <property type="match status" value="2"/>
</dbReference>
<keyword evidence="8" id="KW-1185">Reference proteome</keyword>
<feature type="region of interest" description="Disordered" evidence="5">
    <location>
        <begin position="492"/>
        <end position="534"/>
    </location>
</feature>
<dbReference type="Pfam" id="PF08075">
    <property type="entry name" value="NOPS"/>
    <property type="match status" value="1"/>
</dbReference>
<gene>
    <name evidence="7" type="ORF">MEDL_39897</name>
</gene>
<dbReference type="AlphaFoldDB" id="A0A8S3T0N5"/>
<evidence type="ECO:0000256" key="3">
    <source>
        <dbReference type="PROSITE-ProRule" id="PRU00176"/>
    </source>
</evidence>
<evidence type="ECO:0000256" key="5">
    <source>
        <dbReference type="SAM" id="MobiDB-lite"/>
    </source>
</evidence>
<proteinExistence type="predicted"/>
<feature type="domain" description="RRM" evidence="6">
    <location>
        <begin position="155"/>
        <end position="236"/>
    </location>
</feature>
<dbReference type="Gene3D" id="6.10.250.1170">
    <property type="match status" value="1"/>
</dbReference>
<evidence type="ECO:0000256" key="1">
    <source>
        <dbReference type="ARBA" id="ARBA00022737"/>
    </source>
</evidence>
<sequence length="534" mass="59457">MEEEDAAAEVVEEAGVAEDKWVVKTEDKVEREVVSIRVNSNLGGHGGGGGGGHGGHSSNYDQVFLPVNEGPKEQKKFTGRCRLFVGNITPDTTEEEFKDLFKPYGEINECFVNGAKGFGFIRLDFRHNAEAAKSALDGQERKGRHLRVRFANHGAAIKVKNLSISVTNELLEQSFSQFGEIERAIVIADERGRSIGEGLVEFARKPGAQAALKRCTDGVLLLTAYPRPIMVEPVDVRDEEDGVSERYLPRHDSMRMDREKEPRFAPIGSFEYRFAMKYREVDEMEKQNVERVKKEMDEMRVKLESEMEGAMYEYQAEQIRADLMRQQEELRRIEEMRNEQMRRRQEFDSSVSLRRDEENRMIREEEERRREMLMRGDMGMRGPGGPRNQMEQRDGRGRGAGGPPPIPPPPVPPMGMGGMNQEENIPGGEAGGMGARYGAGQGDMEETGHVAVDEGAERAQMQSRFQGGRGGFGGNGGGFDRGMGMGGGMQGQGGMGGGYGGRPGMGRGGMGGMDRRREGATQEDFGEMKRMRRY</sequence>
<evidence type="ECO:0000313" key="7">
    <source>
        <dbReference type="EMBL" id="CAG2226896.1"/>
    </source>
</evidence>
<name>A0A8S3T0N5_MYTED</name>
<feature type="domain" description="RRM" evidence="6">
    <location>
        <begin position="81"/>
        <end position="153"/>
    </location>
</feature>
<feature type="compositionally biased region" description="Pro residues" evidence="5">
    <location>
        <begin position="402"/>
        <end position="413"/>
    </location>
</feature>
<reference evidence="7" key="1">
    <citation type="submission" date="2021-03" db="EMBL/GenBank/DDBJ databases">
        <authorList>
            <person name="Bekaert M."/>
        </authorList>
    </citation>
    <scope>NUCLEOTIDE SEQUENCE</scope>
</reference>
<dbReference type="InterPro" id="IPR035979">
    <property type="entry name" value="RBD_domain_sf"/>
</dbReference>
<feature type="region of interest" description="Disordered" evidence="5">
    <location>
        <begin position="40"/>
        <end position="60"/>
    </location>
</feature>
<dbReference type="CDD" id="cd12333">
    <property type="entry name" value="RRM2_p54nrb_like"/>
    <property type="match status" value="1"/>
</dbReference>
<organism evidence="7 8">
    <name type="scientific">Mytilus edulis</name>
    <name type="common">Blue mussel</name>
    <dbReference type="NCBI Taxonomy" id="6550"/>
    <lineage>
        <taxon>Eukaryota</taxon>
        <taxon>Metazoa</taxon>
        <taxon>Spiralia</taxon>
        <taxon>Lophotrochozoa</taxon>
        <taxon>Mollusca</taxon>
        <taxon>Bivalvia</taxon>
        <taxon>Autobranchia</taxon>
        <taxon>Pteriomorphia</taxon>
        <taxon>Mytilida</taxon>
        <taxon>Mytiloidea</taxon>
        <taxon>Mytilidae</taxon>
        <taxon>Mytilinae</taxon>
        <taxon>Mytilus</taxon>
    </lineage>
</organism>
<feature type="coiled-coil region" evidence="4">
    <location>
        <begin position="286"/>
        <end position="375"/>
    </location>
</feature>
<dbReference type="OrthoDB" id="10067824at2759"/>
<dbReference type="PANTHER" id="PTHR23189">
    <property type="entry name" value="RNA RECOGNITION MOTIF-CONTAINING"/>
    <property type="match status" value="1"/>
</dbReference>
<comment type="caution">
    <text evidence="7">The sequence shown here is derived from an EMBL/GenBank/DDBJ whole genome shotgun (WGS) entry which is preliminary data.</text>
</comment>
<dbReference type="EMBL" id="CAJPWZ010001945">
    <property type="protein sequence ID" value="CAG2226896.1"/>
    <property type="molecule type" value="Genomic_DNA"/>
</dbReference>
<evidence type="ECO:0000313" key="8">
    <source>
        <dbReference type="Proteomes" id="UP000683360"/>
    </source>
</evidence>
<evidence type="ECO:0000256" key="2">
    <source>
        <dbReference type="ARBA" id="ARBA00022884"/>
    </source>
</evidence>
<accession>A0A8S3T0N5</accession>
<dbReference type="InterPro" id="IPR000504">
    <property type="entry name" value="RRM_dom"/>
</dbReference>
<feature type="region of interest" description="Disordered" evidence="5">
    <location>
        <begin position="376"/>
        <end position="413"/>
    </location>
</feature>
<keyword evidence="1" id="KW-0677">Repeat</keyword>
<keyword evidence="4" id="KW-0175">Coiled coil</keyword>
<dbReference type="PROSITE" id="PS50102">
    <property type="entry name" value="RRM"/>
    <property type="match status" value="2"/>
</dbReference>
<dbReference type="SMART" id="SM00360">
    <property type="entry name" value="RRM"/>
    <property type="match status" value="2"/>
</dbReference>